<keyword evidence="10 15" id="KW-0274">FAD</keyword>
<comment type="catalytic activity">
    <reaction evidence="14 15">
        <text>FMN + ATP + H(+) = FAD + diphosphate</text>
        <dbReference type="Rhea" id="RHEA:17237"/>
        <dbReference type="ChEBI" id="CHEBI:15378"/>
        <dbReference type="ChEBI" id="CHEBI:30616"/>
        <dbReference type="ChEBI" id="CHEBI:33019"/>
        <dbReference type="ChEBI" id="CHEBI:57692"/>
        <dbReference type="ChEBI" id="CHEBI:58210"/>
        <dbReference type="EC" id="2.7.7.2"/>
    </reaction>
</comment>
<dbReference type="RefSeq" id="WP_189399689.1">
    <property type="nucleotide sequence ID" value="NZ_BMXA01000002.1"/>
</dbReference>
<evidence type="ECO:0000256" key="12">
    <source>
        <dbReference type="ARBA" id="ARBA00023268"/>
    </source>
</evidence>
<dbReference type="InterPro" id="IPR023465">
    <property type="entry name" value="Riboflavin_kinase_dom_sf"/>
</dbReference>
<evidence type="ECO:0000256" key="15">
    <source>
        <dbReference type="PIRNR" id="PIRNR004491"/>
    </source>
</evidence>
<dbReference type="InterPro" id="IPR015864">
    <property type="entry name" value="FAD_synthase"/>
</dbReference>
<dbReference type="InterPro" id="IPR023468">
    <property type="entry name" value="Riboflavin_kinase"/>
</dbReference>
<evidence type="ECO:0000256" key="11">
    <source>
        <dbReference type="ARBA" id="ARBA00022840"/>
    </source>
</evidence>
<dbReference type="GO" id="GO:0009398">
    <property type="term" value="P:FMN biosynthetic process"/>
    <property type="evidence" value="ECO:0007669"/>
    <property type="project" value="UniProtKB-UniRule"/>
</dbReference>
<dbReference type="NCBIfam" id="NF004162">
    <property type="entry name" value="PRK05627.1-5"/>
    <property type="match status" value="1"/>
</dbReference>
<evidence type="ECO:0000256" key="7">
    <source>
        <dbReference type="ARBA" id="ARBA00022695"/>
    </source>
</evidence>
<dbReference type="Pfam" id="PF06574">
    <property type="entry name" value="FAD_syn"/>
    <property type="match status" value="1"/>
</dbReference>
<dbReference type="AlphaFoldDB" id="A0A918VLK2"/>
<dbReference type="NCBIfam" id="NF004163">
    <property type="entry name" value="PRK05627.1-6"/>
    <property type="match status" value="1"/>
</dbReference>
<dbReference type="Proteomes" id="UP000614811">
    <property type="component" value="Unassembled WGS sequence"/>
</dbReference>
<keyword evidence="5 15" id="KW-0288">FMN</keyword>
<evidence type="ECO:0000256" key="8">
    <source>
        <dbReference type="ARBA" id="ARBA00022741"/>
    </source>
</evidence>
<dbReference type="FunFam" id="2.40.30.30:FF:000003">
    <property type="entry name" value="Riboflavin biosynthesis protein"/>
    <property type="match status" value="1"/>
</dbReference>
<keyword evidence="18" id="KW-1185">Reference proteome</keyword>
<comment type="catalytic activity">
    <reaction evidence="13 15">
        <text>riboflavin + ATP = FMN + ADP + H(+)</text>
        <dbReference type="Rhea" id="RHEA:14357"/>
        <dbReference type="ChEBI" id="CHEBI:15378"/>
        <dbReference type="ChEBI" id="CHEBI:30616"/>
        <dbReference type="ChEBI" id="CHEBI:57986"/>
        <dbReference type="ChEBI" id="CHEBI:58210"/>
        <dbReference type="ChEBI" id="CHEBI:456216"/>
        <dbReference type="EC" id="2.7.1.26"/>
    </reaction>
</comment>
<reference evidence="17" key="2">
    <citation type="submission" date="2020-09" db="EMBL/GenBank/DDBJ databases">
        <authorList>
            <person name="Sun Q."/>
            <person name="Kim S."/>
        </authorList>
    </citation>
    <scope>NUCLEOTIDE SEQUENCE</scope>
    <source>
        <strain evidence="17">KCTC 12711</strain>
    </source>
</reference>
<evidence type="ECO:0000256" key="13">
    <source>
        <dbReference type="ARBA" id="ARBA00047880"/>
    </source>
</evidence>
<keyword evidence="11 15" id="KW-0067">ATP-binding</keyword>
<accession>A0A918VLK2</accession>
<dbReference type="NCBIfam" id="NF004160">
    <property type="entry name" value="PRK05627.1-3"/>
    <property type="match status" value="1"/>
</dbReference>
<evidence type="ECO:0000256" key="4">
    <source>
        <dbReference type="ARBA" id="ARBA00022630"/>
    </source>
</evidence>
<keyword evidence="7 15" id="KW-0548">Nucleotidyltransferase</keyword>
<dbReference type="GO" id="GO:0009231">
    <property type="term" value="P:riboflavin biosynthetic process"/>
    <property type="evidence" value="ECO:0007669"/>
    <property type="project" value="InterPro"/>
</dbReference>
<evidence type="ECO:0000256" key="14">
    <source>
        <dbReference type="ARBA" id="ARBA00049494"/>
    </source>
</evidence>
<evidence type="ECO:0000256" key="3">
    <source>
        <dbReference type="ARBA" id="ARBA00005201"/>
    </source>
</evidence>
<evidence type="ECO:0000256" key="2">
    <source>
        <dbReference type="ARBA" id="ARBA00004726"/>
    </source>
</evidence>
<dbReference type="GO" id="GO:0005524">
    <property type="term" value="F:ATP binding"/>
    <property type="evidence" value="ECO:0007669"/>
    <property type="project" value="UniProtKB-UniRule"/>
</dbReference>
<feature type="domain" description="Riboflavin kinase" evidence="16">
    <location>
        <begin position="182"/>
        <end position="305"/>
    </location>
</feature>
<dbReference type="NCBIfam" id="NF004159">
    <property type="entry name" value="PRK05627.1-2"/>
    <property type="match status" value="1"/>
</dbReference>
<dbReference type="SUPFAM" id="SSF52374">
    <property type="entry name" value="Nucleotidylyl transferase"/>
    <property type="match status" value="1"/>
</dbReference>
<evidence type="ECO:0000313" key="18">
    <source>
        <dbReference type="Proteomes" id="UP000614811"/>
    </source>
</evidence>
<dbReference type="GO" id="GO:0008531">
    <property type="term" value="F:riboflavin kinase activity"/>
    <property type="evidence" value="ECO:0007669"/>
    <property type="project" value="UniProtKB-UniRule"/>
</dbReference>
<dbReference type="GO" id="GO:0006747">
    <property type="term" value="P:FAD biosynthetic process"/>
    <property type="evidence" value="ECO:0007669"/>
    <property type="project" value="UniProtKB-UniRule"/>
</dbReference>
<comment type="pathway">
    <text evidence="2 15">Cofactor biosynthesis; FAD biosynthesis; FAD from FMN: step 1/1.</text>
</comment>
<dbReference type="SMART" id="SM00904">
    <property type="entry name" value="Flavokinase"/>
    <property type="match status" value="1"/>
</dbReference>
<protein>
    <recommendedName>
        <fullName evidence="15">Riboflavin biosynthesis protein</fullName>
    </recommendedName>
    <domain>
        <recommendedName>
            <fullName evidence="15">Riboflavin kinase</fullName>
            <ecNumber evidence="15">2.7.1.26</ecNumber>
        </recommendedName>
        <alternativeName>
            <fullName evidence="15">Flavokinase</fullName>
        </alternativeName>
    </domain>
    <domain>
        <recommendedName>
            <fullName evidence="15">FMN adenylyltransferase</fullName>
            <ecNumber evidence="15">2.7.7.2</ecNumber>
        </recommendedName>
        <alternativeName>
            <fullName evidence="15">FAD pyrophosphorylase</fullName>
        </alternativeName>
        <alternativeName>
            <fullName evidence="15">FAD synthase</fullName>
        </alternativeName>
    </domain>
</protein>
<evidence type="ECO:0000256" key="6">
    <source>
        <dbReference type="ARBA" id="ARBA00022679"/>
    </source>
</evidence>
<evidence type="ECO:0000259" key="16">
    <source>
        <dbReference type="SMART" id="SM00904"/>
    </source>
</evidence>
<dbReference type="EMBL" id="BMXA01000002">
    <property type="protein sequence ID" value="GHA07216.1"/>
    <property type="molecule type" value="Genomic_DNA"/>
</dbReference>
<comment type="caution">
    <text evidence="17">The sequence shown here is derived from an EMBL/GenBank/DDBJ whole genome shotgun (WGS) entry which is preliminary data.</text>
</comment>
<dbReference type="InterPro" id="IPR014729">
    <property type="entry name" value="Rossmann-like_a/b/a_fold"/>
</dbReference>
<dbReference type="CDD" id="cd02064">
    <property type="entry name" value="FAD_synthetase_N"/>
    <property type="match status" value="1"/>
</dbReference>
<evidence type="ECO:0000256" key="10">
    <source>
        <dbReference type="ARBA" id="ARBA00022827"/>
    </source>
</evidence>
<sequence>MDHIIGIESLRAEHAPSVVSIGNYDGVHCGHQSVIRTLVTKAEELQAAATVVTFDPLAREYFSPGSIARLSTRDERAALLFAQGVARVVCIPFDKVFASMSAEAFIDEVLVAGLGARYVCVGDDFRFGRQRVGDFALLHAQGQIHGFEVTAHETFELAGARVSSGRIRDALAAGNFSLAEQLLGRPYTVEGVVSQGQQLGRTLDFPTANLVLPDMLMPVNGVFAVIAQLGQSAFPGVANVGRRPTVNGKENRLEVHLFDFNQDIYGAQMKVRFIQKLREEKSFASVDALRTQIQQDALSARRIFDVPATE</sequence>
<reference evidence="17" key="1">
    <citation type="journal article" date="2014" name="Int. J. Syst. Evol. Microbiol.">
        <title>Complete genome sequence of Corynebacterium casei LMG S-19264T (=DSM 44701T), isolated from a smear-ripened cheese.</title>
        <authorList>
            <consortium name="US DOE Joint Genome Institute (JGI-PGF)"/>
            <person name="Walter F."/>
            <person name="Albersmeier A."/>
            <person name="Kalinowski J."/>
            <person name="Ruckert C."/>
        </authorList>
    </citation>
    <scope>NUCLEOTIDE SEQUENCE</scope>
    <source>
        <strain evidence="17">KCTC 12711</strain>
    </source>
</reference>
<evidence type="ECO:0000256" key="5">
    <source>
        <dbReference type="ARBA" id="ARBA00022643"/>
    </source>
</evidence>
<dbReference type="SUPFAM" id="SSF82114">
    <property type="entry name" value="Riboflavin kinase-like"/>
    <property type="match status" value="1"/>
</dbReference>
<dbReference type="PANTHER" id="PTHR22749:SF6">
    <property type="entry name" value="RIBOFLAVIN KINASE"/>
    <property type="match status" value="1"/>
</dbReference>
<keyword evidence="12" id="KW-0511">Multifunctional enzyme</keyword>
<dbReference type="NCBIfam" id="TIGR00083">
    <property type="entry name" value="ribF"/>
    <property type="match status" value="1"/>
</dbReference>
<dbReference type="PIRSF" id="PIRSF004491">
    <property type="entry name" value="FAD_Synth"/>
    <property type="match status" value="1"/>
</dbReference>
<comment type="function">
    <text evidence="1">Catalyzes the phosphorylation of riboflavin to FMN followed by the adenylation of FMN to FAD.</text>
</comment>
<evidence type="ECO:0000256" key="1">
    <source>
        <dbReference type="ARBA" id="ARBA00002121"/>
    </source>
</evidence>
<proteinExistence type="inferred from homology"/>
<dbReference type="Gene3D" id="2.40.30.30">
    <property type="entry name" value="Riboflavin kinase-like"/>
    <property type="match status" value="1"/>
</dbReference>
<keyword evidence="8 15" id="KW-0547">Nucleotide-binding</keyword>
<dbReference type="EC" id="2.7.1.26" evidence="15"/>
<comment type="similarity">
    <text evidence="15">Belongs to the ribF family.</text>
</comment>
<dbReference type="FunFam" id="3.40.50.620:FF:000021">
    <property type="entry name" value="Riboflavin biosynthesis protein"/>
    <property type="match status" value="1"/>
</dbReference>
<dbReference type="InterPro" id="IPR002606">
    <property type="entry name" value="Riboflavin_kinase_bac"/>
</dbReference>
<keyword evidence="6 15" id="KW-0808">Transferase</keyword>
<organism evidence="17 18">
    <name type="scientific">Arenicella chitinivorans</name>
    <dbReference type="NCBI Taxonomy" id="1329800"/>
    <lineage>
        <taxon>Bacteria</taxon>
        <taxon>Pseudomonadati</taxon>
        <taxon>Pseudomonadota</taxon>
        <taxon>Gammaproteobacteria</taxon>
        <taxon>Arenicellales</taxon>
        <taxon>Arenicellaceae</taxon>
        <taxon>Arenicella</taxon>
    </lineage>
</organism>
<dbReference type="InterPro" id="IPR015865">
    <property type="entry name" value="Riboflavin_kinase_bac/euk"/>
</dbReference>
<keyword evidence="4 15" id="KW-0285">Flavoprotein</keyword>
<dbReference type="Pfam" id="PF01687">
    <property type="entry name" value="Flavokinase"/>
    <property type="match status" value="1"/>
</dbReference>
<dbReference type="PANTHER" id="PTHR22749">
    <property type="entry name" value="RIBOFLAVIN KINASE/FMN ADENYLYLTRANSFERASE"/>
    <property type="match status" value="1"/>
</dbReference>
<keyword evidence="9 15" id="KW-0418">Kinase</keyword>
<gene>
    <name evidence="17" type="primary">ribF</name>
    <name evidence="17" type="ORF">GCM10008090_16270</name>
</gene>
<evidence type="ECO:0000313" key="17">
    <source>
        <dbReference type="EMBL" id="GHA07216.1"/>
    </source>
</evidence>
<dbReference type="Gene3D" id="3.40.50.620">
    <property type="entry name" value="HUPs"/>
    <property type="match status" value="1"/>
</dbReference>
<dbReference type="EC" id="2.7.7.2" evidence="15"/>
<evidence type="ECO:0000256" key="9">
    <source>
        <dbReference type="ARBA" id="ARBA00022777"/>
    </source>
</evidence>
<name>A0A918VLK2_9GAMM</name>
<comment type="pathway">
    <text evidence="3 15">Cofactor biosynthesis; FMN biosynthesis; FMN from riboflavin (ATP route): step 1/1.</text>
</comment>
<dbReference type="GO" id="GO:0003919">
    <property type="term" value="F:FMN adenylyltransferase activity"/>
    <property type="evidence" value="ECO:0007669"/>
    <property type="project" value="UniProtKB-UniRule"/>
</dbReference>